<name>A0AB34KP52_9PEZI</name>
<feature type="compositionally biased region" description="Polar residues" evidence="1">
    <location>
        <begin position="332"/>
        <end position="347"/>
    </location>
</feature>
<proteinExistence type="predicted"/>
<keyword evidence="3" id="KW-1185">Reference proteome</keyword>
<accession>A0AB34KP52</accession>
<feature type="region of interest" description="Disordered" evidence="1">
    <location>
        <begin position="322"/>
        <end position="347"/>
    </location>
</feature>
<dbReference type="RefSeq" id="XP_069229066.1">
    <property type="nucleotide sequence ID" value="XM_069373317.1"/>
</dbReference>
<dbReference type="AlphaFoldDB" id="A0AB34KP52"/>
<reference evidence="2 3" key="1">
    <citation type="journal article" date="2020" name="Microbiol. Resour. Announc.">
        <title>Draft Genome Sequence of a Cladosporium Species Isolated from the Mesophotic Ascidian Didemnum maculosum.</title>
        <authorList>
            <person name="Gioti A."/>
            <person name="Siaperas R."/>
            <person name="Nikolaivits E."/>
            <person name="Le Goff G."/>
            <person name="Ouazzani J."/>
            <person name="Kotoulas G."/>
            <person name="Topakas E."/>
        </authorList>
    </citation>
    <scope>NUCLEOTIDE SEQUENCE [LARGE SCALE GENOMIC DNA]</scope>
    <source>
        <strain evidence="2 3">TM138-S3</strain>
    </source>
</reference>
<organism evidence="2 3">
    <name type="scientific">Cladosporium halotolerans</name>
    <dbReference type="NCBI Taxonomy" id="1052096"/>
    <lineage>
        <taxon>Eukaryota</taxon>
        <taxon>Fungi</taxon>
        <taxon>Dikarya</taxon>
        <taxon>Ascomycota</taxon>
        <taxon>Pezizomycotina</taxon>
        <taxon>Dothideomycetes</taxon>
        <taxon>Dothideomycetidae</taxon>
        <taxon>Cladosporiales</taxon>
        <taxon>Cladosporiaceae</taxon>
        <taxon>Cladosporium</taxon>
    </lineage>
</organism>
<dbReference type="GeneID" id="96006155"/>
<feature type="region of interest" description="Disordered" evidence="1">
    <location>
        <begin position="210"/>
        <end position="231"/>
    </location>
</feature>
<evidence type="ECO:0000313" key="3">
    <source>
        <dbReference type="Proteomes" id="UP000803884"/>
    </source>
</evidence>
<comment type="caution">
    <text evidence="2">The sequence shown here is derived from an EMBL/GenBank/DDBJ whole genome shotgun (WGS) entry which is preliminary data.</text>
</comment>
<evidence type="ECO:0000256" key="1">
    <source>
        <dbReference type="SAM" id="MobiDB-lite"/>
    </source>
</evidence>
<sequence>MAYWNFDQHNPSYDPHPPVDFVNSGGDNAYPAESYARRLSILEMAHQDQMRVNNEQKITNFEFLVAHQDQMQVNHEQKITDSEFRVAHQDQLEVNHEQKVTNAKLRIDLTETKGIQRKRREDCLDMYLEGHTYSLEGHKKAHALYKKVDSKVDAHHEKLEYLLKRIKDLEDHVAAQAGVATTDAHATGTDGGPTPASASADDLMTFSTVTNDPEASIGPDGHPADALAGPQQAKTPVPVKTMLSHVDPSVNTQHIAQHGKKAVRFQLGEGSILQAGDALFSPAPPALGVTPQTHKIPSLAKSGTQKNAAALDKFKLGRLGEAARDNDEESEYSATISSTPGLVGPPSQTSLVKPTIAALQASSKMPNTPLAETPAESALVEPKTMNAKKTREWVLNSN</sequence>
<protein>
    <submittedName>
        <fullName evidence="2">Uncharacterized protein</fullName>
    </submittedName>
</protein>
<feature type="region of interest" description="Disordered" evidence="1">
    <location>
        <begin position="363"/>
        <end position="386"/>
    </location>
</feature>
<evidence type="ECO:0000313" key="2">
    <source>
        <dbReference type="EMBL" id="KAL1585961.1"/>
    </source>
</evidence>
<dbReference type="EMBL" id="JAAQHG020000016">
    <property type="protein sequence ID" value="KAL1585961.1"/>
    <property type="molecule type" value="Genomic_DNA"/>
</dbReference>
<gene>
    <name evidence="2" type="ORF">WHR41_04711</name>
</gene>
<dbReference type="Proteomes" id="UP000803884">
    <property type="component" value="Unassembled WGS sequence"/>
</dbReference>